<dbReference type="Proteomes" id="UP000176725">
    <property type="component" value="Unassembled WGS sequence"/>
</dbReference>
<proteinExistence type="predicted"/>
<dbReference type="STRING" id="1802521.A2893_03520"/>
<name>A0A1F8BLM9_9BACT</name>
<evidence type="ECO:0000313" key="2">
    <source>
        <dbReference type="EMBL" id="OGM64168.1"/>
    </source>
</evidence>
<sequence>MNTIIPKQTQKKITIPFDNLNLLDLQFKIYLLMFKKGTVSTLLGVFVLMIGVLAGVILVDQVQDFRNKAKEKEIRTFSICHKNQEERKWEQITVEQENLEEHLNHGDILGECPED</sequence>
<feature type="transmembrane region" description="Helical" evidence="1">
    <location>
        <begin position="39"/>
        <end position="59"/>
    </location>
</feature>
<evidence type="ECO:0000313" key="3">
    <source>
        <dbReference type="Proteomes" id="UP000176725"/>
    </source>
</evidence>
<accession>A0A1F8BLM9</accession>
<keyword evidence="1" id="KW-0472">Membrane</keyword>
<gene>
    <name evidence="2" type="ORF">A2893_03520</name>
</gene>
<evidence type="ECO:0000256" key="1">
    <source>
        <dbReference type="SAM" id="Phobius"/>
    </source>
</evidence>
<dbReference type="EMBL" id="MGHH01000013">
    <property type="protein sequence ID" value="OGM64168.1"/>
    <property type="molecule type" value="Genomic_DNA"/>
</dbReference>
<keyword evidence="1" id="KW-1133">Transmembrane helix</keyword>
<keyword evidence="1" id="KW-0812">Transmembrane</keyword>
<reference evidence="2 3" key="1">
    <citation type="journal article" date="2016" name="Nat. Commun.">
        <title>Thousands of microbial genomes shed light on interconnected biogeochemical processes in an aquifer system.</title>
        <authorList>
            <person name="Anantharaman K."/>
            <person name="Brown C.T."/>
            <person name="Hug L.A."/>
            <person name="Sharon I."/>
            <person name="Castelle C.J."/>
            <person name="Probst A.J."/>
            <person name="Thomas B.C."/>
            <person name="Singh A."/>
            <person name="Wilkins M.J."/>
            <person name="Karaoz U."/>
            <person name="Brodie E.L."/>
            <person name="Williams K.H."/>
            <person name="Hubbard S.S."/>
            <person name="Banfield J.F."/>
        </authorList>
    </citation>
    <scope>NUCLEOTIDE SEQUENCE [LARGE SCALE GENOMIC DNA]</scope>
</reference>
<organism evidence="2 3">
    <name type="scientific">Candidatus Woesebacteria bacterium RIFCSPLOWO2_01_FULL_39_25</name>
    <dbReference type="NCBI Taxonomy" id="1802521"/>
    <lineage>
        <taxon>Bacteria</taxon>
        <taxon>Candidatus Woeseibacteriota</taxon>
    </lineage>
</organism>
<comment type="caution">
    <text evidence="2">The sequence shown here is derived from an EMBL/GenBank/DDBJ whole genome shotgun (WGS) entry which is preliminary data.</text>
</comment>
<dbReference type="AlphaFoldDB" id="A0A1F8BLM9"/>
<protein>
    <submittedName>
        <fullName evidence="2">Uncharacterized protein</fullName>
    </submittedName>
</protein>